<feature type="region of interest" description="Disordered" evidence="1">
    <location>
        <begin position="756"/>
        <end position="779"/>
    </location>
</feature>
<dbReference type="Proteomes" id="UP000612055">
    <property type="component" value="Unassembled WGS sequence"/>
</dbReference>
<feature type="compositionally biased region" description="Basic and acidic residues" evidence="1">
    <location>
        <begin position="155"/>
        <end position="176"/>
    </location>
</feature>
<organism evidence="2 3">
    <name type="scientific">Edaphochlamys debaryana</name>
    <dbReference type="NCBI Taxonomy" id="47281"/>
    <lineage>
        <taxon>Eukaryota</taxon>
        <taxon>Viridiplantae</taxon>
        <taxon>Chlorophyta</taxon>
        <taxon>core chlorophytes</taxon>
        <taxon>Chlorophyceae</taxon>
        <taxon>CS clade</taxon>
        <taxon>Chlamydomonadales</taxon>
        <taxon>Chlamydomonadales incertae sedis</taxon>
        <taxon>Edaphochlamys</taxon>
    </lineage>
</organism>
<accession>A0A836BWS1</accession>
<evidence type="ECO:0000313" key="2">
    <source>
        <dbReference type="EMBL" id="KAG2491981.1"/>
    </source>
</evidence>
<comment type="caution">
    <text evidence="2">The sequence shown here is derived from an EMBL/GenBank/DDBJ whole genome shotgun (WGS) entry which is preliminary data.</text>
</comment>
<feature type="region of interest" description="Disordered" evidence="1">
    <location>
        <begin position="155"/>
        <end position="190"/>
    </location>
</feature>
<feature type="compositionally biased region" description="Gly residues" evidence="1">
    <location>
        <begin position="769"/>
        <end position="778"/>
    </location>
</feature>
<sequence length="1154" mass="120776">MPTGDRSVPPWARRSRRWMPRSDAPPQASPSGTTAAFSGAADSTGPPLTAAQRRLLVAAGAGIPARLLSSRPSQQAAALAQQSVRGAWRAGATYRPALRAAATAALTAAAPEPAADPLAPEALAKWAAPSEVEPSQHIYNWVGFKNSAAKAKAVKASEADGAKKERSPKPSPDAKRKAGARSAGGNVLDGEADVDVDDGLTIVELGISKQELQSMSKDARQSLWELACGHRLFFESAPSMAQYISGRAASGRDADEFISVYKGNCSTYRLAWCLSVLEGAYVSQLPPSGAAREELASYLAWPNILYSDFPYRVLAGRTLLTCRLGHMLATSPEFAQMRSLRHLHHSTQCLLDALAHELVEMYGAHDNRGLSLLELRLLTVLLASLHDRACSRPDTDMHGSGPRLGPVPAHLTSMGVLIRIVRYAAERFLAVPLPAAWEASVADSKATGGELSAAQALAAVAAAPGRWPGGEGLMSDRDQRRMMRAVALLHWPAATDPKVAEAVQEAVAAGGGSLDDVEALAGALESPRTKAGRAYAGAVRRFGGQVAWDMARTNIGTIAAQLQFGGEGSAGNVAIAAVEWDEAEGHQLQRALDGIVDWLPEAVLQPLPAAPAETADEEAEAEGLAAAASCSGAGAQGQPAAPGSPRAPEATAAGQAAAATAGANAGMPAVELRGDALGRLLPRLELARLMSRKGSVAPSDGPAAALAVGAVAAVNALGDWLGNVFAPLLSKDPTAEVKMSTLSPFSRCPSRPPWKCDGADGATHDGATSGAGNGGAGSGSKPFAWLRTEASAAGVKLALQEPGGAVVVSAPSPRPNSSGLTTAAAEALEAACRRDPAPIEVACCTSEGAAGHGGRVASLAAAVEEAILRTGAAVVNVGGEGDGGWYRVSWDERQRRRQAAEAELADAVEALARVSSKLPQERLVIVPVPYGGLGSTSAVRHACVSLMEELLHPVPVLVDGEPEAPIPDDWASLLFSDSDSESDDDDSDGPDRLDELSLLSRWTPYGGLRQSQRAAWRRRRDYNRAQAISNMPRPFRVYVNDRAVHEYIPGLMRATSELLGFTPLPSAGDRLLDFAKLAVRTRRSGDWSQAQMMDEHVRQICRERVRHVLHVGELASAGIALVVVGAAKLREAREEVLARDQEAASAQPCTTGPE</sequence>
<evidence type="ECO:0000313" key="3">
    <source>
        <dbReference type="Proteomes" id="UP000612055"/>
    </source>
</evidence>
<dbReference type="EMBL" id="JAEHOE010000048">
    <property type="protein sequence ID" value="KAG2491981.1"/>
    <property type="molecule type" value="Genomic_DNA"/>
</dbReference>
<reference evidence="2" key="1">
    <citation type="journal article" date="2020" name="bioRxiv">
        <title>Comparative genomics of Chlamydomonas.</title>
        <authorList>
            <person name="Craig R.J."/>
            <person name="Hasan A.R."/>
            <person name="Ness R.W."/>
            <person name="Keightley P.D."/>
        </authorList>
    </citation>
    <scope>NUCLEOTIDE SEQUENCE</scope>
    <source>
        <strain evidence="2">CCAP 11/70</strain>
    </source>
</reference>
<proteinExistence type="predicted"/>
<feature type="compositionally biased region" description="Low complexity" evidence="1">
    <location>
        <begin position="622"/>
        <end position="655"/>
    </location>
</feature>
<dbReference type="AlphaFoldDB" id="A0A836BWS1"/>
<feature type="region of interest" description="Disordered" evidence="1">
    <location>
        <begin position="1"/>
        <end position="48"/>
    </location>
</feature>
<protein>
    <submittedName>
        <fullName evidence="2">Uncharacterized protein</fullName>
    </submittedName>
</protein>
<name>A0A836BWS1_9CHLO</name>
<keyword evidence="3" id="KW-1185">Reference proteome</keyword>
<feature type="region of interest" description="Disordered" evidence="1">
    <location>
        <begin position="610"/>
        <end position="655"/>
    </location>
</feature>
<evidence type="ECO:0000256" key="1">
    <source>
        <dbReference type="SAM" id="MobiDB-lite"/>
    </source>
</evidence>
<gene>
    <name evidence="2" type="ORF">HYH03_009712</name>
</gene>